<dbReference type="InterPro" id="IPR014710">
    <property type="entry name" value="RmlC-like_jellyroll"/>
</dbReference>
<protein>
    <recommendedName>
        <fullName evidence="1">Cyclic nucleotide-binding domain-containing protein</fullName>
    </recommendedName>
</protein>
<gene>
    <name evidence="2" type="ORF">BRAN1462_LOCUS17010</name>
</gene>
<dbReference type="Gene3D" id="2.60.120.10">
    <property type="entry name" value="Jelly Rolls"/>
    <property type="match status" value="2"/>
</dbReference>
<dbReference type="SUPFAM" id="SSF51206">
    <property type="entry name" value="cAMP-binding domain-like"/>
    <property type="match status" value="1"/>
</dbReference>
<dbReference type="GO" id="GO:0005952">
    <property type="term" value="C:cAMP-dependent protein kinase complex"/>
    <property type="evidence" value="ECO:0007669"/>
    <property type="project" value="InterPro"/>
</dbReference>
<dbReference type="PROSITE" id="PS00888">
    <property type="entry name" value="CNMP_BINDING_1"/>
    <property type="match status" value="1"/>
</dbReference>
<dbReference type="GO" id="GO:0034236">
    <property type="term" value="F:protein kinase A catalytic subunit binding"/>
    <property type="evidence" value="ECO:0007669"/>
    <property type="project" value="TreeGrafter"/>
</dbReference>
<proteinExistence type="predicted"/>
<dbReference type="GO" id="GO:0005829">
    <property type="term" value="C:cytosol"/>
    <property type="evidence" value="ECO:0007669"/>
    <property type="project" value="TreeGrafter"/>
</dbReference>
<dbReference type="PANTHER" id="PTHR11635">
    <property type="entry name" value="CAMP-DEPENDENT PROTEIN KINASE REGULATORY CHAIN"/>
    <property type="match status" value="1"/>
</dbReference>
<dbReference type="PROSITE" id="PS00889">
    <property type="entry name" value="CNMP_BINDING_2"/>
    <property type="match status" value="1"/>
</dbReference>
<feature type="domain" description="Cyclic nucleotide-binding" evidence="1">
    <location>
        <begin position="50"/>
        <end position="156"/>
    </location>
</feature>
<dbReference type="PROSITE" id="PS50042">
    <property type="entry name" value="CNMP_BINDING_3"/>
    <property type="match status" value="2"/>
</dbReference>
<dbReference type="CDD" id="cd00038">
    <property type="entry name" value="CAP_ED"/>
    <property type="match status" value="1"/>
</dbReference>
<dbReference type="GO" id="GO:0004862">
    <property type="term" value="F:cAMP-dependent protein kinase inhibitor activity"/>
    <property type="evidence" value="ECO:0007669"/>
    <property type="project" value="TreeGrafter"/>
</dbReference>
<dbReference type="AlphaFoldDB" id="A0A7S2JDF9"/>
<evidence type="ECO:0000313" key="2">
    <source>
        <dbReference type="EMBL" id="CAD9544730.1"/>
    </source>
</evidence>
<dbReference type="PRINTS" id="PR00103">
    <property type="entry name" value="CAMPKINASE"/>
</dbReference>
<dbReference type="InterPro" id="IPR018490">
    <property type="entry name" value="cNMP-bd_dom_sf"/>
</dbReference>
<dbReference type="InterPro" id="IPR018488">
    <property type="entry name" value="cNMP-bd_CS"/>
</dbReference>
<dbReference type="PANTHER" id="PTHR11635:SF152">
    <property type="entry name" value="CAMP-DEPENDENT PROTEIN KINASE TYPE I REGULATORY SUBUNIT-RELATED"/>
    <property type="match status" value="1"/>
</dbReference>
<sequence>MYSTPRAATVVSKGEGVCWQLDRDTFNHIVKGAASKKRERYASFLEKVPLLSGMDNYERTQLADALRTEEFAADATIVTQGEPGSKFYIVEEGAAIATKSGVEVMKYGIGDYFGELALIRNQPRAATVTAQTPVKLLTLDSCSFKRMLDVSAMMQRAQDRYA</sequence>
<dbReference type="GO" id="GO:0030552">
    <property type="term" value="F:cAMP binding"/>
    <property type="evidence" value="ECO:0007669"/>
    <property type="project" value="TreeGrafter"/>
</dbReference>
<dbReference type="InterPro" id="IPR000595">
    <property type="entry name" value="cNMP-bd_dom"/>
</dbReference>
<dbReference type="EMBL" id="HBGW01026749">
    <property type="protein sequence ID" value="CAD9544730.1"/>
    <property type="molecule type" value="Transcribed_RNA"/>
</dbReference>
<organism evidence="2">
    <name type="scientific">Zooxanthella nutricula</name>
    <dbReference type="NCBI Taxonomy" id="1333877"/>
    <lineage>
        <taxon>Eukaryota</taxon>
        <taxon>Sar</taxon>
        <taxon>Alveolata</taxon>
        <taxon>Dinophyceae</taxon>
        <taxon>Peridiniales</taxon>
        <taxon>Peridiniales incertae sedis</taxon>
        <taxon>Zooxanthella</taxon>
    </lineage>
</organism>
<dbReference type="Pfam" id="PF00027">
    <property type="entry name" value="cNMP_binding"/>
    <property type="match status" value="1"/>
</dbReference>
<name>A0A7S2JDF9_9DINO</name>
<dbReference type="InterPro" id="IPR050503">
    <property type="entry name" value="cAMP-dep_PK_reg_su-like"/>
</dbReference>
<evidence type="ECO:0000259" key="1">
    <source>
        <dbReference type="PROSITE" id="PS50042"/>
    </source>
</evidence>
<accession>A0A7S2JDF9</accession>
<reference evidence="2" key="1">
    <citation type="submission" date="2021-01" db="EMBL/GenBank/DDBJ databases">
        <authorList>
            <person name="Corre E."/>
            <person name="Pelletier E."/>
            <person name="Niang G."/>
            <person name="Scheremetjew M."/>
            <person name="Finn R."/>
            <person name="Kale V."/>
            <person name="Holt S."/>
            <person name="Cochrane G."/>
            <person name="Meng A."/>
            <person name="Brown T."/>
            <person name="Cohen L."/>
        </authorList>
    </citation>
    <scope>NUCLEOTIDE SEQUENCE</scope>
    <source>
        <strain evidence="2">RCC3387</strain>
    </source>
</reference>
<dbReference type="SMART" id="SM00100">
    <property type="entry name" value="cNMP"/>
    <property type="match status" value="1"/>
</dbReference>
<feature type="domain" description="Cyclic nucleotide-binding" evidence="1">
    <location>
        <begin position="1"/>
        <end position="47"/>
    </location>
</feature>